<dbReference type="AlphaFoldDB" id="A0A240E788"/>
<organism evidence="1 2">
    <name type="scientific">Acinetobacter puyangensis</name>
    <dbReference type="NCBI Taxonomy" id="1096779"/>
    <lineage>
        <taxon>Bacteria</taxon>
        <taxon>Pseudomonadati</taxon>
        <taxon>Pseudomonadota</taxon>
        <taxon>Gammaproteobacteria</taxon>
        <taxon>Moraxellales</taxon>
        <taxon>Moraxellaceae</taxon>
        <taxon>Acinetobacter</taxon>
    </lineage>
</organism>
<evidence type="ECO:0008006" key="3">
    <source>
        <dbReference type="Google" id="ProtNLM"/>
    </source>
</evidence>
<keyword evidence="2" id="KW-1185">Reference proteome</keyword>
<evidence type="ECO:0000313" key="2">
    <source>
        <dbReference type="Proteomes" id="UP000219042"/>
    </source>
</evidence>
<reference evidence="2" key="1">
    <citation type="submission" date="2016-09" db="EMBL/GenBank/DDBJ databases">
        <authorList>
            <person name="Varghese N."/>
            <person name="Submissions S."/>
        </authorList>
    </citation>
    <scope>NUCLEOTIDE SEQUENCE [LARGE SCALE GENOMIC DNA]</scope>
    <source>
        <strain evidence="2">ANC 4466</strain>
    </source>
</reference>
<name>A0A240E788_9GAMM</name>
<dbReference type="Proteomes" id="UP000219042">
    <property type="component" value="Unassembled WGS sequence"/>
</dbReference>
<gene>
    <name evidence="1" type="ORF">SAMN05421731_102262</name>
</gene>
<accession>A0A240E788</accession>
<proteinExistence type="predicted"/>
<dbReference type="EMBL" id="OANT01000002">
    <property type="protein sequence ID" value="SNX44103.1"/>
    <property type="molecule type" value="Genomic_DNA"/>
</dbReference>
<sequence>MIFSAGSQMINVTLLINEEVFYEIPSSPITILDNDSLQIVIKNIDLVDNINDIEIYIEDYILPLHYNEYNQELTSIKDNVFRESFGYSTIRLYINNDIYKEIIFNVLTHQKKFEQIKEMVSYLINKNNLILDICFSRTKLEISPLGDSKATFESTLNLAEEIVSIFLTKKNSFSKVLKHYLEKNKEGFDNFNNFNIDPYEIFNNISDLFPSNDPESIHIHGRNFSLDKIKRDILIDSYNVEENQIIVGGLISIKNKLIDMQTILFHELNTNSLTYEHEYSNFKKFKNQYDIDNLYLFITTNGMNKRIENLINSIDLILFELQKKLNIKYLGFLYPKITQFVKNSSFYKNIFIKLFDWYHLGSPSIGVNQNLTKIRSTSKIYELFCLYHFIEKIHESGWNVIKSQEHSFFKNFIPEYIKFQKDSYILELFYDKTISSFDQELSLNNDLVYLKHNKKSSLDFYTPDFIFKINHINGNVKYFIFDAKYSSSNTLYKYNVLDELYRKYYTNLAIFNSESMTLESKNILAIIAIHPYGEKYLSKWKNIKNITIFPIVETFKLNNSDHNFNKYISFFESSL</sequence>
<evidence type="ECO:0000313" key="1">
    <source>
        <dbReference type="EMBL" id="SNX44103.1"/>
    </source>
</evidence>
<protein>
    <recommendedName>
        <fullName evidence="3">DUF2357 domain-containing protein</fullName>
    </recommendedName>
</protein>